<keyword evidence="2" id="KW-1185">Reference proteome</keyword>
<sequence length="82" mass="9210">MHTPRDRCRAAAAEVRIAVANAARDRVPVLLARVDQNLRVDILRDEVRKDRGVRIRRAEVMGQRLDANHPLTASILAMDDGD</sequence>
<comment type="caution">
    <text evidence="1">The sequence shown here is derived from an EMBL/GenBank/DDBJ whole genome shotgun (WGS) entry which is preliminary data.</text>
</comment>
<protein>
    <submittedName>
        <fullName evidence="1">Uncharacterized protein</fullName>
    </submittedName>
</protein>
<proteinExistence type="predicted"/>
<evidence type="ECO:0000313" key="1">
    <source>
        <dbReference type="EMBL" id="OPC84490.1"/>
    </source>
</evidence>
<reference evidence="1 2" key="1">
    <citation type="submission" date="2017-03" db="EMBL/GenBank/DDBJ databases">
        <title>Draft genome sequence of Streptomyces scabrisporus NF3, endophyte isolated from Amphipterygium adstringens.</title>
        <authorList>
            <person name="Vazquez M."/>
            <person name="Ceapa C.D."/>
            <person name="Rodriguez Luna D."/>
            <person name="Sanchez Esquivel S."/>
        </authorList>
    </citation>
    <scope>NUCLEOTIDE SEQUENCE [LARGE SCALE GENOMIC DNA]</scope>
    <source>
        <strain evidence="1 2">NF3</strain>
    </source>
</reference>
<dbReference type="Proteomes" id="UP000190037">
    <property type="component" value="Unassembled WGS sequence"/>
</dbReference>
<gene>
    <name evidence="1" type="ORF">B4N89_29370</name>
</gene>
<dbReference type="AlphaFoldDB" id="A0A1T3P6K7"/>
<name>A0A1T3P6K7_9ACTN</name>
<accession>A0A1T3P6K7</accession>
<evidence type="ECO:0000313" key="2">
    <source>
        <dbReference type="Proteomes" id="UP000190037"/>
    </source>
</evidence>
<dbReference type="EMBL" id="MWQN01000001">
    <property type="protein sequence ID" value="OPC84490.1"/>
    <property type="molecule type" value="Genomic_DNA"/>
</dbReference>
<organism evidence="1 2">
    <name type="scientific">Embleya scabrispora</name>
    <dbReference type="NCBI Taxonomy" id="159449"/>
    <lineage>
        <taxon>Bacteria</taxon>
        <taxon>Bacillati</taxon>
        <taxon>Actinomycetota</taxon>
        <taxon>Actinomycetes</taxon>
        <taxon>Kitasatosporales</taxon>
        <taxon>Streptomycetaceae</taxon>
        <taxon>Embleya</taxon>
    </lineage>
</organism>